<feature type="non-terminal residue" evidence="2">
    <location>
        <position position="1"/>
    </location>
</feature>
<dbReference type="AlphaFoldDB" id="A0A3P5ZFC4"/>
<sequence>LREVTVTPLSSMTSLLHDASFLPLSLSVKSPPQCFVQENLGMLREDRKKWRRKRPRRRRQELRRIW</sequence>
<accession>A0A3P5ZFC4</accession>
<dbReference type="EMBL" id="LR031570">
    <property type="protein sequence ID" value="VDC71461.1"/>
    <property type="molecule type" value="Genomic_DNA"/>
</dbReference>
<evidence type="ECO:0000313" key="1">
    <source>
        <dbReference type="EMBL" id="CAG7876271.1"/>
    </source>
</evidence>
<organism evidence="2">
    <name type="scientific">Brassica campestris</name>
    <name type="common">Field mustard</name>
    <dbReference type="NCBI Taxonomy" id="3711"/>
    <lineage>
        <taxon>Eukaryota</taxon>
        <taxon>Viridiplantae</taxon>
        <taxon>Streptophyta</taxon>
        <taxon>Embryophyta</taxon>
        <taxon>Tracheophyta</taxon>
        <taxon>Spermatophyta</taxon>
        <taxon>Magnoliopsida</taxon>
        <taxon>eudicotyledons</taxon>
        <taxon>Gunneridae</taxon>
        <taxon>Pentapetalae</taxon>
        <taxon>rosids</taxon>
        <taxon>malvids</taxon>
        <taxon>Brassicales</taxon>
        <taxon>Brassicaceae</taxon>
        <taxon>Brassiceae</taxon>
        <taxon>Brassica</taxon>
    </lineage>
</organism>
<dbReference type="Gramene" id="A05p27920.2_BraZ1">
    <property type="protein sequence ID" value="A05p27920.2_BraZ1.CDS"/>
    <property type="gene ID" value="A05g27920.2_BraZ1"/>
</dbReference>
<evidence type="ECO:0000313" key="2">
    <source>
        <dbReference type="EMBL" id="VDC71461.1"/>
    </source>
</evidence>
<reference evidence="2" key="1">
    <citation type="submission" date="2018-11" db="EMBL/GenBank/DDBJ databases">
        <authorList>
            <consortium name="Genoscope - CEA"/>
            <person name="William W."/>
        </authorList>
    </citation>
    <scope>NUCLEOTIDE SEQUENCE</scope>
</reference>
<protein>
    <submittedName>
        <fullName evidence="1">Uncharacterized protein</fullName>
    </submittedName>
</protein>
<dbReference type="EMBL" id="LS974621">
    <property type="protein sequence ID" value="CAG7876271.1"/>
    <property type="molecule type" value="Genomic_DNA"/>
</dbReference>
<proteinExistence type="predicted"/>
<gene>
    <name evidence="2" type="ORF">BRAA05T21175Z</name>
    <name evidence="1" type="ORF">BRAPAZ1V2_A05P27920.2</name>
</gene>
<name>A0A3P5ZFC4_BRACM</name>
<feature type="non-terminal residue" evidence="2">
    <location>
        <position position="66"/>
    </location>
</feature>
<dbReference type="Proteomes" id="UP000694005">
    <property type="component" value="Chromosome A05"/>
</dbReference>